<feature type="region of interest" description="Disordered" evidence="8">
    <location>
        <begin position="755"/>
        <end position="815"/>
    </location>
</feature>
<dbReference type="FunCoup" id="A0A7M7NU61">
    <property type="interactions" value="1079"/>
</dbReference>
<evidence type="ECO:0000313" key="11">
    <source>
        <dbReference type="Proteomes" id="UP000007110"/>
    </source>
</evidence>
<dbReference type="CDD" id="cd22082">
    <property type="entry name" value="F-box_FBXO1"/>
    <property type="match status" value="1"/>
</dbReference>
<reference evidence="10" key="2">
    <citation type="submission" date="2021-01" db="UniProtKB">
        <authorList>
            <consortium name="EnsemblMetazoa"/>
        </authorList>
    </citation>
    <scope>IDENTIFICATION</scope>
</reference>
<evidence type="ECO:0000259" key="9">
    <source>
        <dbReference type="PROSITE" id="PS50181"/>
    </source>
</evidence>
<dbReference type="SUPFAM" id="SSF47954">
    <property type="entry name" value="Cyclin-like"/>
    <property type="match status" value="2"/>
</dbReference>
<dbReference type="KEGG" id="spu:593002"/>
<dbReference type="GO" id="GO:0000307">
    <property type="term" value="C:cyclin-dependent protein kinase holoenzyme complex"/>
    <property type="evidence" value="ECO:0000318"/>
    <property type="project" value="GO_Central"/>
</dbReference>
<dbReference type="SUPFAM" id="SSF81901">
    <property type="entry name" value="HCP-like"/>
    <property type="match status" value="1"/>
</dbReference>
<comment type="subcellular location">
    <subcellularLocation>
        <location evidence="1">Cytoplasm</location>
        <location evidence="1">Cytoskeleton</location>
        <location evidence="1">Microtubule organizing center</location>
        <location evidence="1">Centrosome</location>
        <location evidence="1">Centriole</location>
    </subcellularLocation>
    <subcellularLocation>
        <location evidence="2">Cytoplasm</location>
        <location evidence="2">Perinuclear region</location>
    </subcellularLocation>
</comment>
<dbReference type="FunFam" id="1.10.472.10:FF:000038">
    <property type="entry name" value="Cyclin F"/>
    <property type="match status" value="1"/>
</dbReference>
<evidence type="ECO:0000256" key="6">
    <source>
        <dbReference type="ARBA" id="ARBA00023212"/>
    </source>
</evidence>
<evidence type="ECO:0000256" key="7">
    <source>
        <dbReference type="RuleBase" id="RU000383"/>
    </source>
</evidence>
<feature type="compositionally biased region" description="Basic and acidic residues" evidence="8">
    <location>
        <begin position="657"/>
        <end position="674"/>
    </location>
</feature>
<dbReference type="SMART" id="SM00385">
    <property type="entry name" value="CYCLIN"/>
    <property type="match status" value="2"/>
</dbReference>
<keyword evidence="11" id="KW-1185">Reference proteome</keyword>
<dbReference type="Gene3D" id="1.10.472.10">
    <property type="entry name" value="Cyclin-like"/>
    <property type="match status" value="2"/>
</dbReference>
<dbReference type="PANTHER" id="PTHR10177">
    <property type="entry name" value="CYCLINS"/>
    <property type="match status" value="1"/>
</dbReference>
<dbReference type="Pfam" id="PF00134">
    <property type="entry name" value="Cyclin_N"/>
    <property type="match status" value="1"/>
</dbReference>
<dbReference type="OrthoDB" id="5590282at2759"/>
<evidence type="ECO:0000256" key="5">
    <source>
        <dbReference type="ARBA" id="ARBA00023127"/>
    </source>
</evidence>
<dbReference type="InterPro" id="IPR013763">
    <property type="entry name" value="Cyclin-like_dom"/>
</dbReference>
<dbReference type="Proteomes" id="UP000007110">
    <property type="component" value="Unassembled WGS sequence"/>
</dbReference>
<proteinExistence type="inferred from homology"/>
<keyword evidence="6" id="KW-0206">Cytoskeleton</keyword>
<feature type="region of interest" description="Disordered" evidence="8">
    <location>
        <begin position="568"/>
        <end position="588"/>
    </location>
</feature>
<dbReference type="GO" id="GO:0005737">
    <property type="term" value="C:cytoplasm"/>
    <property type="evidence" value="ECO:0000318"/>
    <property type="project" value="GO_Central"/>
</dbReference>
<dbReference type="PROSITE" id="PS50181">
    <property type="entry name" value="FBOX"/>
    <property type="match status" value="1"/>
</dbReference>
<accession>A0A7M7NU61</accession>
<dbReference type="GO" id="GO:0005814">
    <property type="term" value="C:centriole"/>
    <property type="evidence" value="ECO:0007669"/>
    <property type="project" value="UniProtKB-SubCell"/>
</dbReference>
<dbReference type="InterPro" id="IPR004367">
    <property type="entry name" value="Cyclin_C-dom"/>
</dbReference>
<dbReference type="GO" id="GO:0048471">
    <property type="term" value="C:perinuclear region of cytoplasm"/>
    <property type="evidence" value="ECO:0007669"/>
    <property type="project" value="UniProtKB-SubCell"/>
</dbReference>
<protein>
    <recommendedName>
        <fullName evidence="3">Cyclin-F</fullName>
    </recommendedName>
</protein>
<evidence type="ECO:0000256" key="8">
    <source>
        <dbReference type="SAM" id="MobiDB-lite"/>
    </source>
</evidence>
<dbReference type="AlphaFoldDB" id="A0A7M7NU61"/>
<dbReference type="InterPro" id="IPR006671">
    <property type="entry name" value="Cyclin_N"/>
</dbReference>
<comment type="similarity">
    <text evidence="7">Belongs to the cyclin family.</text>
</comment>
<dbReference type="GeneID" id="593002"/>
<feature type="compositionally biased region" description="Low complexity" evidence="8">
    <location>
        <begin position="687"/>
        <end position="703"/>
    </location>
</feature>
<feature type="region of interest" description="Disordered" evidence="8">
    <location>
        <begin position="1"/>
        <end position="27"/>
    </location>
</feature>
<dbReference type="InterPro" id="IPR036047">
    <property type="entry name" value="F-box-like_dom_sf"/>
</dbReference>
<keyword evidence="4" id="KW-0963">Cytoplasm</keyword>
<feature type="domain" description="F-box" evidence="9">
    <location>
        <begin position="45"/>
        <end position="92"/>
    </location>
</feature>
<name>A0A7M7NU61_STRPU</name>
<dbReference type="SMART" id="SM01332">
    <property type="entry name" value="Cyclin_C"/>
    <property type="match status" value="1"/>
</dbReference>
<dbReference type="GO" id="GO:0005634">
    <property type="term" value="C:nucleus"/>
    <property type="evidence" value="ECO:0000318"/>
    <property type="project" value="GO_Central"/>
</dbReference>
<dbReference type="InterPro" id="IPR036915">
    <property type="entry name" value="Cyclin-like_sf"/>
</dbReference>
<dbReference type="InterPro" id="IPR039361">
    <property type="entry name" value="Cyclin"/>
</dbReference>
<dbReference type="OMA" id="HQAKKSC"/>
<dbReference type="GO" id="GO:0005815">
    <property type="term" value="C:microtubule organizing center"/>
    <property type="evidence" value="ECO:0000318"/>
    <property type="project" value="GO_Central"/>
</dbReference>
<evidence type="ECO:0000256" key="4">
    <source>
        <dbReference type="ARBA" id="ARBA00022490"/>
    </source>
</evidence>
<evidence type="ECO:0000256" key="1">
    <source>
        <dbReference type="ARBA" id="ARBA00004114"/>
    </source>
</evidence>
<organism evidence="10 11">
    <name type="scientific">Strongylocentrotus purpuratus</name>
    <name type="common">Purple sea urchin</name>
    <dbReference type="NCBI Taxonomy" id="7668"/>
    <lineage>
        <taxon>Eukaryota</taxon>
        <taxon>Metazoa</taxon>
        <taxon>Echinodermata</taxon>
        <taxon>Eleutherozoa</taxon>
        <taxon>Echinozoa</taxon>
        <taxon>Echinoidea</taxon>
        <taxon>Euechinoidea</taxon>
        <taxon>Echinacea</taxon>
        <taxon>Camarodonta</taxon>
        <taxon>Echinidea</taxon>
        <taxon>Strongylocentrotidae</taxon>
        <taxon>Strongylocentrotus</taxon>
    </lineage>
</organism>
<evidence type="ECO:0000256" key="2">
    <source>
        <dbReference type="ARBA" id="ARBA00004556"/>
    </source>
</evidence>
<dbReference type="GO" id="GO:0000082">
    <property type="term" value="P:G1/S transition of mitotic cell cycle"/>
    <property type="evidence" value="ECO:0000318"/>
    <property type="project" value="GO_Central"/>
</dbReference>
<dbReference type="CDD" id="cd20521">
    <property type="entry name" value="CYCLIN_CCNF_rpt1"/>
    <property type="match status" value="1"/>
</dbReference>
<dbReference type="InterPro" id="IPR001810">
    <property type="entry name" value="F-box_dom"/>
</dbReference>
<dbReference type="GO" id="GO:0016538">
    <property type="term" value="F:cyclin-dependent protein serine/threonine kinase regulator activity"/>
    <property type="evidence" value="ECO:0000318"/>
    <property type="project" value="GO_Central"/>
</dbReference>
<feature type="compositionally biased region" description="Polar residues" evidence="8">
    <location>
        <begin position="772"/>
        <end position="797"/>
    </location>
</feature>
<dbReference type="InterPro" id="IPR011990">
    <property type="entry name" value="TPR-like_helical_dom_sf"/>
</dbReference>
<dbReference type="RefSeq" id="XP_030840623.1">
    <property type="nucleotide sequence ID" value="XM_030984763.1"/>
</dbReference>
<evidence type="ECO:0000256" key="3">
    <source>
        <dbReference type="ARBA" id="ARBA00019493"/>
    </source>
</evidence>
<evidence type="ECO:0000313" key="10">
    <source>
        <dbReference type="EnsemblMetazoa" id="XP_030840623"/>
    </source>
</evidence>
<reference evidence="11" key="1">
    <citation type="submission" date="2015-02" db="EMBL/GenBank/DDBJ databases">
        <title>Genome sequencing for Strongylocentrotus purpuratus.</title>
        <authorList>
            <person name="Murali S."/>
            <person name="Liu Y."/>
            <person name="Vee V."/>
            <person name="English A."/>
            <person name="Wang M."/>
            <person name="Skinner E."/>
            <person name="Han Y."/>
            <person name="Muzny D.M."/>
            <person name="Worley K.C."/>
            <person name="Gibbs R.A."/>
        </authorList>
    </citation>
    <scope>NUCLEOTIDE SEQUENCE</scope>
</reference>
<sequence length="815" mass="91149">MRDTCSRTLPARSSSEMTKQSPMSLSSRATSLHVRVLRSNSKLPKTMLTDLPDELLIYLLKFLPMCDLQNMYRISKQFKWLLDSTPRIWANASVVGRWPSNSTEMECFNRVAELGNLEALIKLGVAYLYSEGVESSLCKDGSRAAKYFSSAEKLAPCSSPFTWLLIRPPWSNCGTCCKARVFQGMKDISNESKEADRSVLFCLAKLHSFIEDMDPSMKKKNGHQSESRQWLKKAADAGSVAASYEYWKNSLNDSTNDHATNLNILRQLREFASQGCLEAKLRLYSEYAKGKLGGVSQSHAREAMRGFVKESQPTKVNTLLRSKNGLNSAMRYILVDWLVEVGSMKDYSCLTIHSAVQLVDRYLMARNISRSTLQLVGITCMVICSRLLEDDIITIREAAWLTDGTYKYEDVVRMLGDVVATLKGNLRELTILDYLHLFCQVVSADSKMEYLALYISELSLLHADFGQYSRALIAACSLFLARLVLGADFPWPTPLVEHTGFEICDLVQCTLHLHNKCFLDDPVKDHRDVTLAAVKQRFSEDLFLRVGELDIMVHPTLRTMLCVEEDEEVVDEEPADVSRDDSMPSSKDGMDAFLLMSPSRKSRGQMKPNAAEYLHDDRSDRVSTPTHEFPEDEEPWLGVDVVPFDISDSDINPQITDKPHEEAQPKNDGRDHVATRSSASWVVLDESQSVSVRTRTSTPTASSKGLSLTTRDIPSTSNCFLPLSTALSSSSSSLKAKSQVTYTISASGRLCQQKVKARRVGGSPMSSRSRSVPQCSSLNTTPSKTVRYQFRQRTPVQSVKRKSMEDSSDEGAAGH</sequence>
<keyword evidence="5 7" id="KW-0195">Cyclin</keyword>
<dbReference type="EnsemblMetazoa" id="XM_030984763">
    <property type="protein sequence ID" value="XP_030840623"/>
    <property type="gene ID" value="LOC593002"/>
</dbReference>
<dbReference type="Gene3D" id="1.20.1280.50">
    <property type="match status" value="1"/>
</dbReference>
<dbReference type="SUPFAM" id="SSF81383">
    <property type="entry name" value="F-box domain"/>
    <property type="match status" value="1"/>
</dbReference>
<feature type="compositionally biased region" description="Polar residues" evidence="8">
    <location>
        <begin position="11"/>
        <end position="27"/>
    </location>
</feature>
<dbReference type="Gene3D" id="1.25.40.10">
    <property type="entry name" value="Tetratricopeptide repeat domain"/>
    <property type="match status" value="1"/>
</dbReference>
<dbReference type="InParanoid" id="A0A7M7NU61"/>
<dbReference type="Pfam" id="PF02984">
    <property type="entry name" value="Cyclin_C"/>
    <property type="match status" value="1"/>
</dbReference>
<feature type="region of interest" description="Disordered" evidence="8">
    <location>
        <begin position="648"/>
        <end position="709"/>
    </location>
</feature>